<dbReference type="Pfam" id="PF06048">
    <property type="entry name" value="DUF927"/>
    <property type="match status" value="1"/>
</dbReference>
<comment type="caution">
    <text evidence="3">The sequence shown here is derived from an EMBL/GenBank/DDBJ whole genome shotgun (WGS) entry which is preliminary data.</text>
</comment>
<dbReference type="InterPro" id="IPR009270">
    <property type="entry name" value="DUF927"/>
</dbReference>
<feature type="region of interest" description="Disordered" evidence="1">
    <location>
        <begin position="1"/>
        <end position="30"/>
    </location>
</feature>
<name>A0ABT8AH42_9PROT</name>
<reference evidence="4" key="1">
    <citation type="journal article" date="2019" name="Int. J. Syst. Evol. Microbiol.">
        <title>The Global Catalogue of Microorganisms (GCM) 10K type strain sequencing project: providing services to taxonomists for standard genome sequencing and annotation.</title>
        <authorList>
            <consortium name="The Broad Institute Genomics Platform"/>
            <consortium name="The Broad Institute Genome Sequencing Center for Infectious Disease"/>
            <person name="Wu L."/>
            <person name="Ma J."/>
        </authorList>
    </citation>
    <scope>NUCLEOTIDE SEQUENCE [LARGE SCALE GENOMIC DNA]</scope>
    <source>
        <strain evidence="4">CECT 7131</strain>
    </source>
</reference>
<dbReference type="EMBL" id="JAUFPN010000313">
    <property type="protein sequence ID" value="MDN3568955.1"/>
    <property type="molecule type" value="Genomic_DNA"/>
</dbReference>
<organism evidence="3 4">
    <name type="scientific">Paeniroseomonas aquatica</name>
    <dbReference type="NCBI Taxonomy" id="373043"/>
    <lineage>
        <taxon>Bacteria</taxon>
        <taxon>Pseudomonadati</taxon>
        <taxon>Pseudomonadota</taxon>
        <taxon>Alphaproteobacteria</taxon>
        <taxon>Acetobacterales</taxon>
        <taxon>Acetobacteraceae</taxon>
        <taxon>Paeniroseomonas</taxon>
    </lineage>
</organism>
<feature type="domain" description="DUF927" evidence="2">
    <location>
        <begin position="252"/>
        <end position="529"/>
    </location>
</feature>
<sequence length="817" mass="85629">MDEADPFAPLPGAQDGGGKPPTAADPPAGRGEAFAAILPAPAPLPDAIRHHRLGKPAAVWRYHDAAGALLFAVCRFKTEAGKEVLPFTFGRRGKREGWQWAAPPVLRPLFRLDALAARPAAPVVVTEGEKAAEAAAALFPEHVAITSPSGAKAAAKADWSALRGRVVIVWPDNDTEGAAYAAEVARLARTAGARRVGVVGVPGSWPAKWDLADAPPPDVTADRLRAMVAAAAAEPVKPPTLPPGFTMQRDGVFLAADDEDKPPVHVCGPLEVIAGTHDGEGEDWGALLRWRDDDGRTHEWAMPRALLAGDCAEVRARLLRGGLFISTARRAREGLATYLMRSRPAARVRIVARLGWLETPAGRVFVLPRETIGFAGSEPVRLQTERPEVLPPVAAAGTLDDWRASVAAHSAGNSRLVLAVSAAFAAPLLGLIGAEGGGVHFRGASSKGKSAALVAAGSVWGGGGVRGWLQRWRATDNGLEALAAAHCDMLLTLDEMGEVDPRAVGAIAYMLANGSGKARAQRDGGGRRSAEWRVLFLSSGEVGIADKMAEAGTRLRAAAGMAVRVVDLPADAGAGIGVFEALHDAPDGRAFADRMKADAGRCYGTAGPEFLRRILADPGAAAAAVAEFRRVFLAAHVPKGADGQVARVAGRFAIIAAGGELARVLGILPWPESEAVWAAARCFVDWRRSRGGDGPAEFEAGIAQVRAFLERNAEGRFRLLGSDEAGETATGAERVYLAGFRRPAPSGDGTEFFILPETWKAEVATGFDAGALAREMVARGYLRADPGDGKPACRCSLPGRPKGARAYHILPAIFADG</sequence>
<dbReference type="Proteomes" id="UP001529369">
    <property type="component" value="Unassembled WGS sequence"/>
</dbReference>
<protein>
    <submittedName>
        <fullName evidence="3">DUF927 domain-containing protein</fullName>
    </submittedName>
</protein>
<dbReference type="RefSeq" id="WP_290321076.1">
    <property type="nucleotide sequence ID" value="NZ_JAUFPN010000313.1"/>
</dbReference>
<evidence type="ECO:0000259" key="2">
    <source>
        <dbReference type="Pfam" id="PF06048"/>
    </source>
</evidence>
<keyword evidence="4" id="KW-1185">Reference proteome</keyword>
<accession>A0ABT8AH42</accession>
<gene>
    <name evidence="3" type="ORF">QWZ14_31640</name>
</gene>
<evidence type="ECO:0000256" key="1">
    <source>
        <dbReference type="SAM" id="MobiDB-lite"/>
    </source>
</evidence>
<proteinExistence type="predicted"/>
<evidence type="ECO:0000313" key="4">
    <source>
        <dbReference type="Proteomes" id="UP001529369"/>
    </source>
</evidence>
<dbReference type="Gene3D" id="3.40.1360.10">
    <property type="match status" value="1"/>
</dbReference>
<evidence type="ECO:0000313" key="3">
    <source>
        <dbReference type="EMBL" id="MDN3568955.1"/>
    </source>
</evidence>